<feature type="non-terminal residue" evidence="1">
    <location>
        <position position="99"/>
    </location>
</feature>
<feature type="non-terminal residue" evidence="1">
    <location>
        <position position="1"/>
    </location>
</feature>
<dbReference type="EMBL" id="JAENGZ010001750">
    <property type="protein sequence ID" value="KAG6946397.1"/>
    <property type="molecule type" value="Genomic_DNA"/>
</dbReference>
<dbReference type="AlphaFoldDB" id="A0A8T1TQ91"/>
<sequence length="99" mass="11205">QHKRTVLSDELLSSLQTNDHGETGEGVASLTIAGALRYIQTKPNVYPINYALHCSNDFERFLRSFTNKSGGKLGRSVYDFMRSSWFHLQYCAIKPLIPP</sequence>
<evidence type="ECO:0000313" key="1">
    <source>
        <dbReference type="EMBL" id="KAG6946397.1"/>
    </source>
</evidence>
<evidence type="ECO:0000313" key="2">
    <source>
        <dbReference type="Proteomes" id="UP000688947"/>
    </source>
</evidence>
<accession>A0A8T1TQ91</accession>
<proteinExistence type="predicted"/>
<comment type="caution">
    <text evidence="1">The sequence shown here is derived from an EMBL/GenBank/DDBJ whole genome shotgun (WGS) entry which is preliminary data.</text>
</comment>
<protein>
    <submittedName>
        <fullName evidence="1">Uncharacterized protein</fullName>
    </submittedName>
</protein>
<name>A0A8T1TQ91_9STRA</name>
<dbReference type="Proteomes" id="UP000688947">
    <property type="component" value="Unassembled WGS sequence"/>
</dbReference>
<reference evidence="1" key="1">
    <citation type="submission" date="2021-01" db="EMBL/GenBank/DDBJ databases">
        <title>Phytophthora aleatoria, a newly-described species from Pinus radiata is distinct from Phytophthora cactorum isolates based on comparative genomics.</title>
        <authorList>
            <person name="Mcdougal R."/>
            <person name="Panda P."/>
            <person name="Williams N."/>
            <person name="Studholme D.J."/>
        </authorList>
    </citation>
    <scope>NUCLEOTIDE SEQUENCE</scope>
    <source>
        <strain evidence="1">NZFS 3830</strain>
    </source>
</reference>
<organism evidence="1 2">
    <name type="scientific">Phytophthora cactorum</name>
    <dbReference type="NCBI Taxonomy" id="29920"/>
    <lineage>
        <taxon>Eukaryota</taxon>
        <taxon>Sar</taxon>
        <taxon>Stramenopiles</taxon>
        <taxon>Oomycota</taxon>
        <taxon>Peronosporomycetes</taxon>
        <taxon>Peronosporales</taxon>
        <taxon>Peronosporaceae</taxon>
        <taxon>Phytophthora</taxon>
    </lineage>
</organism>
<gene>
    <name evidence="1" type="ORF">JG687_00016728</name>
</gene>